<dbReference type="PATRIC" id="fig|1121477.3.peg.299"/>
<dbReference type="GO" id="GO:0005886">
    <property type="term" value="C:plasma membrane"/>
    <property type="evidence" value="ECO:0007669"/>
    <property type="project" value="UniProtKB-SubCell"/>
</dbReference>
<dbReference type="PANTHER" id="PTHR30250">
    <property type="entry name" value="PST FAMILY PREDICTED COLANIC ACID TRANSPORTER"/>
    <property type="match status" value="1"/>
</dbReference>
<keyword evidence="3 6" id="KW-0812">Transmembrane</keyword>
<evidence type="ECO:0000256" key="6">
    <source>
        <dbReference type="SAM" id="Phobius"/>
    </source>
</evidence>
<gene>
    <name evidence="8" type="ORF">SAMN02745223_02337</name>
    <name evidence="7" type="ORF">VW29_17740</name>
</gene>
<keyword evidence="4 6" id="KW-1133">Transmembrane helix</keyword>
<dbReference type="STRING" id="1121477.SAMN02745223_02337"/>
<dbReference type="AlphaFoldDB" id="A0A0F5LAN3"/>
<dbReference type="EMBL" id="LAJF01000112">
    <property type="protein sequence ID" value="KKB79403.1"/>
    <property type="molecule type" value="Genomic_DNA"/>
</dbReference>
<dbReference type="PANTHER" id="PTHR30250:SF11">
    <property type="entry name" value="O-ANTIGEN TRANSPORTER-RELATED"/>
    <property type="match status" value="1"/>
</dbReference>
<dbReference type="InterPro" id="IPR002797">
    <property type="entry name" value="Polysacc_synth"/>
</dbReference>
<evidence type="ECO:0000256" key="3">
    <source>
        <dbReference type="ARBA" id="ARBA00022692"/>
    </source>
</evidence>
<keyword evidence="2" id="KW-1003">Cell membrane</keyword>
<proteinExistence type="predicted"/>
<feature type="transmembrane region" description="Helical" evidence="6">
    <location>
        <begin position="318"/>
        <end position="338"/>
    </location>
</feature>
<feature type="transmembrane region" description="Helical" evidence="6">
    <location>
        <begin position="164"/>
        <end position="185"/>
    </location>
</feature>
<feature type="transmembrane region" description="Helical" evidence="6">
    <location>
        <begin position="12"/>
        <end position="31"/>
    </location>
</feature>
<evidence type="ECO:0000256" key="1">
    <source>
        <dbReference type="ARBA" id="ARBA00004651"/>
    </source>
</evidence>
<name>A0A0F5LAN3_9HYPH</name>
<feature type="transmembrane region" description="Helical" evidence="6">
    <location>
        <begin position="405"/>
        <end position="427"/>
    </location>
</feature>
<evidence type="ECO:0000256" key="4">
    <source>
        <dbReference type="ARBA" id="ARBA00022989"/>
    </source>
</evidence>
<feature type="transmembrane region" description="Helical" evidence="6">
    <location>
        <begin position="105"/>
        <end position="127"/>
    </location>
</feature>
<dbReference type="EMBL" id="FQVC01000006">
    <property type="protein sequence ID" value="SHF31938.1"/>
    <property type="molecule type" value="Genomic_DNA"/>
</dbReference>
<comment type="subcellular location">
    <subcellularLocation>
        <location evidence="1">Cell membrane</location>
        <topology evidence="1">Multi-pass membrane protein</topology>
    </subcellularLocation>
</comment>
<feature type="transmembrane region" description="Helical" evidence="6">
    <location>
        <begin position="235"/>
        <end position="254"/>
    </location>
</feature>
<reference evidence="7 9" key="1">
    <citation type="submission" date="2015-03" db="EMBL/GenBank/DDBJ databases">
        <authorList>
            <person name="Hassan Y.I."/>
            <person name="Lepp D."/>
            <person name="Zhou T."/>
        </authorList>
    </citation>
    <scope>NUCLEOTIDE SEQUENCE [LARGE SCALE GENOMIC DNA]</scope>
    <source>
        <strain evidence="7 9">DSM 17137</strain>
    </source>
</reference>
<organism evidence="7 9">
    <name type="scientific">Devosia limi DSM 17137</name>
    <dbReference type="NCBI Taxonomy" id="1121477"/>
    <lineage>
        <taxon>Bacteria</taxon>
        <taxon>Pseudomonadati</taxon>
        <taxon>Pseudomonadota</taxon>
        <taxon>Alphaproteobacteria</taxon>
        <taxon>Hyphomicrobiales</taxon>
        <taxon>Devosiaceae</taxon>
        <taxon>Devosia</taxon>
    </lineage>
</organism>
<accession>A0A0F5LAN3</accession>
<keyword evidence="5 6" id="KW-0472">Membrane</keyword>
<sequence>MGYAGAALLHKGVGFIIFLWLAASMSAPAYAGLGLMLALQTGITTFASAGVVDSLLGRIKHSHESEVQQRYFVATMDVFWALAVIVLAMVAALSGPITHLTGASWQTLAAVMITGVLSAFFLVQAYLIRLQERHQAAILVGTIPPLAGLIVGIALYLAQQTISSFFLGSAIVMAASLPALSRLYVGWGGPSLHKKESQQIAKSMPPFMVVALLAWVIGYGSTFLINIFFTENEGARFTFAYTLASVLQLLATSLNQVWAPRFFKQVHVVPLAEIERQNDRFYLLQGAIVGTAGALLIIAIPLAIRLSGISQLEHYQNLNLELFCLLAVYALSINWYHAQNYFLAHGRGGAFMTAVVASTLAGVAIWVLGAWIFGVFGAYLGFVAQALLKGAVTNLWAARRWGIRILWQGPALALAILGLGAVGSHLMSGIG</sequence>
<evidence type="ECO:0000313" key="9">
    <source>
        <dbReference type="Proteomes" id="UP000033608"/>
    </source>
</evidence>
<dbReference type="Pfam" id="PF01943">
    <property type="entry name" value="Polysacc_synt"/>
    <property type="match status" value="1"/>
</dbReference>
<evidence type="ECO:0000313" key="8">
    <source>
        <dbReference type="EMBL" id="SHF31938.1"/>
    </source>
</evidence>
<dbReference type="RefSeq" id="WP_046136606.1">
    <property type="nucleotide sequence ID" value="NZ_FQVC01000006.1"/>
</dbReference>
<evidence type="ECO:0000256" key="5">
    <source>
        <dbReference type="ARBA" id="ARBA00023136"/>
    </source>
</evidence>
<keyword evidence="9" id="KW-1185">Reference proteome</keyword>
<feature type="transmembrane region" description="Helical" evidence="6">
    <location>
        <begin position="136"/>
        <end position="158"/>
    </location>
</feature>
<feature type="transmembrane region" description="Helical" evidence="6">
    <location>
        <begin position="206"/>
        <end position="229"/>
    </location>
</feature>
<feature type="transmembrane region" description="Helical" evidence="6">
    <location>
        <begin position="281"/>
        <end position="306"/>
    </location>
</feature>
<dbReference type="OrthoDB" id="8479687at2"/>
<feature type="transmembrane region" description="Helical" evidence="6">
    <location>
        <begin position="350"/>
        <end position="373"/>
    </location>
</feature>
<dbReference type="Proteomes" id="UP000033608">
    <property type="component" value="Unassembled WGS sequence"/>
</dbReference>
<feature type="transmembrane region" description="Helical" evidence="6">
    <location>
        <begin position="379"/>
        <end position="398"/>
    </location>
</feature>
<dbReference type="Proteomes" id="UP000184533">
    <property type="component" value="Unassembled WGS sequence"/>
</dbReference>
<dbReference type="InterPro" id="IPR050833">
    <property type="entry name" value="Poly_Biosynth_Transport"/>
</dbReference>
<reference evidence="8 10" key="2">
    <citation type="submission" date="2016-11" db="EMBL/GenBank/DDBJ databases">
        <authorList>
            <person name="Jaros S."/>
            <person name="Januszkiewicz K."/>
            <person name="Wedrychowicz H."/>
        </authorList>
    </citation>
    <scope>NUCLEOTIDE SEQUENCE [LARGE SCALE GENOMIC DNA]</scope>
    <source>
        <strain evidence="8 10">DSM 17137</strain>
    </source>
</reference>
<feature type="transmembrane region" description="Helical" evidence="6">
    <location>
        <begin position="71"/>
        <end position="93"/>
    </location>
</feature>
<evidence type="ECO:0000256" key="2">
    <source>
        <dbReference type="ARBA" id="ARBA00022475"/>
    </source>
</evidence>
<evidence type="ECO:0000313" key="7">
    <source>
        <dbReference type="EMBL" id="KKB79403.1"/>
    </source>
</evidence>
<protein>
    <submittedName>
        <fullName evidence="8">Membrane protein involved in the export of O-antigen and teichoic acid</fullName>
    </submittedName>
</protein>
<evidence type="ECO:0000313" key="10">
    <source>
        <dbReference type="Proteomes" id="UP000184533"/>
    </source>
</evidence>